<proteinExistence type="predicted"/>
<keyword evidence="2" id="KW-1185">Reference proteome</keyword>
<evidence type="ECO:0000313" key="1">
    <source>
        <dbReference type="EMBL" id="KAJ1669900.1"/>
    </source>
</evidence>
<dbReference type="Proteomes" id="UP001145114">
    <property type="component" value="Unassembled WGS sequence"/>
</dbReference>
<sequence>MNAEDLIFLIRHDRPKVNRLREYLSWKDVRRNLREREGDAGDDIIDEAAAEKPAKGTKNKVKLSWELANCFSENMLVNDDDDEDDLDAANMHIESLKRLRHADEVTKRMTRDEYVHYSECRQASFTYRKGKRFREWASMSSYIDVKPNDDIIDILGFLTFEM</sequence>
<reference evidence="1" key="1">
    <citation type="submission" date="2022-06" db="EMBL/GenBank/DDBJ databases">
        <title>Phylogenomic reconstructions and comparative analyses of Kickxellomycotina fungi.</title>
        <authorList>
            <person name="Reynolds N.K."/>
            <person name="Stajich J.E."/>
            <person name="Barry K."/>
            <person name="Grigoriev I.V."/>
            <person name="Crous P."/>
            <person name="Smith M.E."/>
        </authorList>
    </citation>
    <scope>NUCLEOTIDE SEQUENCE</scope>
    <source>
        <strain evidence="1">RSA 2271</strain>
    </source>
</reference>
<organism evidence="1 2">
    <name type="scientific">Spiromyces aspiralis</name>
    <dbReference type="NCBI Taxonomy" id="68401"/>
    <lineage>
        <taxon>Eukaryota</taxon>
        <taxon>Fungi</taxon>
        <taxon>Fungi incertae sedis</taxon>
        <taxon>Zoopagomycota</taxon>
        <taxon>Kickxellomycotina</taxon>
        <taxon>Kickxellomycetes</taxon>
        <taxon>Kickxellales</taxon>
        <taxon>Kickxellaceae</taxon>
        <taxon>Spiromyces</taxon>
    </lineage>
</organism>
<name>A0ACC1H6H2_9FUNG</name>
<dbReference type="EMBL" id="JAMZIH010009591">
    <property type="protein sequence ID" value="KAJ1669900.1"/>
    <property type="molecule type" value="Genomic_DNA"/>
</dbReference>
<accession>A0ACC1H6H2</accession>
<evidence type="ECO:0000313" key="2">
    <source>
        <dbReference type="Proteomes" id="UP001145114"/>
    </source>
</evidence>
<comment type="caution">
    <text evidence="1">The sequence shown here is derived from an EMBL/GenBank/DDBJ whole genome shotgun (WGS) entry which is preliminary data.</text>
</comment>
<protein>
    <submittedName>
        <fullName evidence="1">Transcription initiation protein spt3</fullName>
    </submittedName>
</protein>
<gene>
    <name evidence="1" type="primary">SPT3_2</name>
    <name evidence="1" type="ORF">EV182_008533</name>
</gene>
<feature type="non-terminal residue" evidence="1">
    <location>
        <position position="162"/>
    </location>
</feature>